<dbReference type="GO" id="GO:0016887">
    <property type="term" value="F:ATP hydrolysis activity"/>
    <property type="evidence" value="ECO:0007669"/>
    <property type="project" value="RHEA"/>
</dbReference>
<evidence type="ECO:0000259" key="17">
    <source>
        <dbReference type="PROSITE" id="PS51217"/>
    </source>
</evidence>
<evidence type="ECO:0000256" key="4">
    <source>
        <dbReference type="ARBA" id="ARBA00022801"/>
    </source>
</evidence>
<dbReference type="AlphaFoldDB" id="I7KJK1"/>
<keyword evidence="10" id="KW-0413">Isomerase</keyword>
<dbReference type="InterPro" id="IPR014017">
    <property type="entry name" value="DNA_helicase_UvrD-like_C"/>
</dbReference>
<dbReference type="EC" id="5.6.2.4" evidence="12"/>
<dbReference type="GO" id="GO:0043138">
    <property type="term" value="F:3'-5' DNA helicase activity"/>
    <property type="evidence" value="ECO:0007669"/>
    <property type="project" value="UniProtKB-EC"/>
</dbReference>
<dbReference type="PANTHER" id="PTHR11070">
    <property type="entry name" value="UVRD / RECB / PCRA DNA HELICASE FAMILY MEMBER"/>
    <property type="match status" value="1"/>
</dbReference>
<dbReference type="GO" id="GO:0004527">
    <property type="term" value="F:exonuclease activity"/>
    <property type="evidence" value="ECO:0007669"/>
    <property type="project" value="UniProtKB-KW"/>
</dbReference>
<dbReference type="PROSITE" id="PS51217">
    <property type="entry name" value="UVRD_HELICASE_CTER"/>
    <property type="match status" value="1"/>
</dbReference>
<keyword evidence="6" id="KW-0269">Exonuclease</keyword>
<dbReference type="InterPro" id="IPR000212">
    <property type="entry name" value="DNA_helicase_UvrD/REP"/>
</dbReference>
<dbReference type="SUPFAM" id="SSF52980">
    <property type="entry name" value="Restriction endonuclease-like"/>
    <property type="match status" value="1"/>
</dbReference>
<dbReference type="Pfam" id="PF12705">
    <property type="entry name" value="PDDEXK_1"/>
    <property type="match status" value="1"/>
</dbReference>
<dbReference type="PANTHER" id="PTHR11070:SF55">
    <property type="entry name" value="DNA 3'-5' HELICASE"/>
    <property type="match status" value="1"/>
</dbReference>
<keyword evidence="2 14" id="KW-0547">Nucleotide-binding</keyword>
<evidence type="ECO:0000256" key="10">
    <source>
        <dbReference type="ARBA" id="ARBA00023235"/>
    </source>
</evidence>
<evidence type="ECO:0000256" key="13">
    <source>
        <dbReference type="ARBA" id="ARBA00048988"/>
    </source>
</evidence>
<evidence type="ECO:0000256" key="15">
    <source>
        <dbReference type="SAM" id="MobiDB-lite"/>
    </source>
</evidence>
<dbReference type="SUPFAM" id="SSF52540">
    <property type="entry name" value="P-loop containing nucleoside triphosphate hydrolases"/>
    <property type="match status" value="1"/>
</dbReference>
<reference evidence="18 19" key="1">
    <citation type="journal article" date="2012" name="J. Bacteriol.">
        <title>Draft Genome Sequence of Turicella otitidis ATCC 51513, Isolated from Middle Ear Fluid from a Child with Otitis Media.</title>
        <authorList>
            <person name="Brinkrolf K."/>
            <person name="Schneider J."/>
            <person name="Knecht M."/>
            <person name="Ruckert C."/>
            <person name="Tauch A."/>
        </authorList>
    </citation>
    <scope>NUCLEOTIDE SEQUENCE [LARGE SCALE GENOMIC DNA]</scope>
    <source>
        <strain evidence="18 19">ATCC 51513</strain>
    </source>
</reference>
<feature type="compositionally biased region" description="Low complexity" evidence="15">
    <location>
        <begin position="113"/>
        <end position="150"/>
    </location>
</feature>
<dbReference type="CDD" id="cd17932">
    <property type="entry name" value="DEXQc_UvrD"/>
    <property type="match status" value="1"/>
</dbReference>
<evidence type="ECO:0000256" key="9">
    <source>
        <dbReference type="ARBA" id="ARBA00023204"/>
    </source>
</evidence>
<dbReference type="PROSITE" id="PS51198">
    <property type="entry name" value="UVRD_HELICASE_ATP_BIND"/>
    <property type="match status" value="1"/>
</dbReference>
<dbReference type="EMBL" id="CAJZ01000124">
    <property type="protein sequence ID" value="CCI83660.1"/>
    <property type="molecule type" value="Genomic_DNA"/>
</dbReference>
<dbReference type="Pfam" id="PF13361">
    <property type="entry name" value="UvrD_C"/>
    <property type="match status" value="1"/>
</dbReference>
<feature type="binding site" evidence="14">
    <location>
        <begin position="196"/>
        <end position="203"/>
    </location>
    <ligand>
        <name>ATP</name>
        <dbReference type="ChEBI" id="CHEBI:30616"/>
    </ligand>
</feature>
<evidence type="ECO:0000256" key="5">
    <source>
        <dbReference type="ARBA" id="ARBA00022806"/>
    </source>
</evidence>
<dbReference type="Gene3D" id="1.10.486.10">
    <property type="entry name" value="PCRA, domain 4"/>
    <property type="match status" value="1"/>
</dbReference>
<dbReference type="InterPro" id="IPR027417">
    <property type="entry name" value="P-loop_NTPase"/>
</dbReference>
<evidence type="ECO:0000256" key="8">
    <source>
        <dbReference type="ARBA" id="ARBA00023125"/>
    </source>
</evidence>
<name>I7KJK1_9CORY</name>
<gene>
    <name evidence="18" type="ORF">BN46_0932</name>
</gene>
<keyword evidence="8" id="KW-0238">DNA-binding</keyword>
<comment type="catalytic activity">
    <reaction evidence="13">
        <text>ATP + H2O = ADP + phosphate + H(+)</text>
        <dbReference type="Rhea" id="RHEA:13065"/>
        <dbReference type="ChEBI" id="CHEBI:15377"/>
        <dbReference type="ChEBI" id="CHEBI:15378"/>
        <dbReference type="ChEBI" id="CHEBI:30616"/>
        <dbReference type="ChEBI" id="CHEBI:43474"/>
        <dbReference type="ChEBI" id="CHEBI:456216"/>
        <dbReference type="EC" id="5.6.2.4"/>
    </reaction>
</comment>
<evidence type="ECO:0000259" key="16">
    <source>
        <dbReference type="PROSITE" id="PS51198"/>
    </source>
</evidence>
<evidence type="ECO:0000256" key="11">
    <source>
        <dbReference type="ARBA" id="ARBA00034617"/>
    </source>
</evidence>
<dbReference type="Proteomes" id="UP000011016">
    <property type="component" value="Unassembled WGS sequence"/>
</dbReference>
<keyword evidence="3" id="KW-0227">DNA damage</keyword>
<evidence type="ECO:0000256" key="12">
    <source>
        <dbReference type="ARBA" id="ARBA00034808"/>
    </source>
</evidence>
<evidence type="ECO:0000256" key="1">
    <source>
        <dbReference type="ARBA" id="ARBA00022722"/>
    </source>
</evidence>
<dbReference type="GO" id="GO:0033202">
    <property type="term" value="C:DNA helicase complex"/>
    <property type="evidence" value="ECO:0007669"/>
    <property type="project" value="TreeGrafter"/>
</dbReference>
<dbReference type="InterPro" id="IPR038726">
    <property type="entry name" value="PDDEXK_AddAB-type"/>
</dbReference>
<dbReference type="GO" id="GO:0000725">
    <property type="term" value="P:recombinational repair"/>
    <property type="evidence" value="ECO:0007669"/>
    <property type="project" value="TreeGrafter"/>
</dbReference>
<evidence type="ECO:0000313" key="19">
    <source>
        <dbReference type="Proteomes" id="UP000011016"/>
    </source>
</evidence>
<proteinExistence type="predicted"/>
<comment type="catalytic activity">
    <reaction evidence="11">
        <text>Couples ATP hydrolysis with the unwinding of duplex DNA by translocating in the 3'-5' direction.</text>
        <dbReference type="EC" id="5.6.2.4"/>
    </reaction>
</comment>
<dbReference type="Gene3D" id="3.90.320.10">
    <property type="match status" value="1"/>
</dbReference>
<protein>
    <recommendedName>
        <fullName evidence="12">DNA 3'-5' helicase</fullName>
        <ecNumber evidence="12">5.6.2.4</ecNumber>
    </recommendedName>
</protein>
<sequence>METTRRSAWRSPSRRPSATASSCAAGWTASSADPRGSPSSTTRPAPMRSRGTRSRSTRSSPPTSWRSRAAAWPASAAGPTERQKTSPARCSSTRRRRRRMSPSGTNPPRVRRSSPSSASSSRGSPSTGAPRGCSPPSARTASIAASSRSAPPGPREGRSPMSVSPFELAALLGQPRPTEQQAAVTAAEPGPMLVVAGAGAGKTETMASRVVWLVANGLAAPNEVLGLTFTRKAAQQLKRRIRRRLAQLAEPAAARGLGLSEEQRRRLSEAAPTVRTYDSFAGSIVTEYGLLAPVEPGARVLSQAEKYAVADQVVATRGEEFAGDKSLSTVTGEVVSLFDALFEGSITTRAAAEGTREVRQWIASLDPAPRARSKDGMNAESRKALAAQERRLAYLPLVEDMIGELKKRRARSFGQTTAIAATLAAEHPRVGAAQRSAYRVIMLDEYQDTSHLQRRLLRDLFGGARDDGLTVNAVGDPMQGIYGWRGATATNLKNFPRDFPAQDGPAPVRQLTTSFRNPGEVLELANDVSDGLFAASGEATRPVEPLEPFAGNAEGEVTLSCVADAEEEIALVADGLAGRYRDALEEARRERAAGRMPEPFTAAVLVRQNDQLAPLEEALNARGVPTEIVGLTGLLDVPEVADALAAATLVARPQDNAAALRLLAGPAVGLGTRDLLALHNRARHLARLARDRGEDADEEATNADEPAALAKLKQAVREARLPNSDEIVGLGDAAGDLGEATGMSEEGRERVRRVAAALRELRSKSLSLPLTELFTEIIGVLGLRTEVLARADPRSDGAAGTVHLDRLLEYVAGFESIPGMTLSRLLDLLAYARKHDRGLERGEVVVRGDRVQLLTVHKAKGLEWQHVVIPHCTKSWEPTKGKIKEYLTGATVPPAGLSGADDELDIDDLEVENHTDLKKAIAALRGDLYDEQAEEARRLFYVALTRAEKSVTVTAHRRNDKGKETEPFEPFQRLHDARPDAAGTWLNSHEVEYGEGARPAKPEARFPSLPEAPEPGIAEGARLVAEALEEPAESGEDETSRLWERDVTALVDERRAREAESAPVEISAELTASDLVNASRDPVEFARRQRRPVPFKPNSYAKRGTAFHEWVERHFGGGALIDEDELFDPGNADVSGRQLEDLKESFLASGWAEHTPESVELPFEITVGPAVVRGRMDAVFRDPDTGGYLIVDWKTGRQPDAEDRRNAAIQLAVYKAALEKRLRAAGEEAPIRAMFFYVRPGVAVEPDDLPGTEELARRLRLGEAPGGAAD</sequence>
<keyword evidence="1" id="KW-0540">Nuclease</keyword>
<feature type="compositionally biased region" description="Low complexity" evidence="15">
    <location>
        <begin position="9"/>
        <end position="25"/>
    </location>
</feature>
<evidence type="ECO:0000313" key="18">
    <source>
        <dbReference type="EMBL" id="CCI83660.1"/>
    </source>
</evidence>
<evidence type="ECO:0000256" key="3">
    <source>
        <dbReference type="ARBA" id="ARBA00022763"/>
    </source>
</evidence>
<evidence type="ECO:0000256" key="6">
    <source>
        <dbReference type="ARBA" id="ARBA00022839"/>
    </source>
</evidence>
<feature type="domain" description="UvrD-like helicase ATP-binding" evidence="16">
    <location>
        <begin position="175"/>
        <end position="518"/>
    </location>
</feature>
<evidence type="ECO:0000256" key="2">
    <source>
        <dbReference type="ARBA" id="ARBA00022741"/>
    </source>
</evidence>
<comment type="caution">
    <text evidence="18">The sequence shown here is derived from an EMBL/GenBank/DDBJ whole genome shotgun (WGS) entry which is preliminary data.</text>
</comment>
<dbReference type="InterPro" id="IPR011335">
    <property type="entry name" value="Restrct_endonuc-II-like"/>
</dbReference>
<keyword evidence="5 14" id="KW-0347">Helicase</keyword>
<dbReference type="InterPro" id="IPR014016">
    <property type="entry name" value="UvrD-like_ATP-bd"/>
</dbReference>
<dbReference type="GO" id="GO:0003677">
    <property type="term" value="F:DNA binding"/>
    <property type="evidence" value="ECO:0007669"/>
    <property type="project" value="UniProtKB-KW"/>
</dbReference>
<evidence type="ECO:0000256" key="14">
    <source>
        <dbReference type="PROSITE-ProRule" id="PRU00560"/>
    </source>
</evidence>
<feature type="region of interest" description="Disordered" evidence="15">
    <location>
        <begin position="1"/>
        <end position="161"/>
    </location>
</feature>
<evidence type="ECO:0000256" key="7">
    <source>
        <dbReference type="ARBA" id="ARBA00022840"/>
    </source>
</evidence>
<feature type="domain" description="UvrD-like helicase C-terminal" evidence="17">
    <location>
        <begin position="525"/>
        <end position="861"/>
    </location>
</feature>
<dbReference type="GO" id="GO:0005524">
    <property type="term" value="F:ATP binding"/>
    <property type="evidence" value="ECO:0007669"/>
    <property type="project" value="UniProtKB-UniRule"/>
</dbReference>
<keyword evidence="4 14" id="KW-0378">Hydrolase</keyword>
<keyword evidence="7 14" id="KW-0067">ATP-binding</keyword>
<feature type="compositionally biased region" description="Low complexity" evidence="15">
    <location>
        <begin position="57"/>
        <end position="77"/>
    </location>
</feature>
<dbReference type="Pfam" id="PF00580">
    <property type="entry name" value="UvrD-helicase"/>
    <property type="match status" value="1"/>
</dbReference>
<keyword evidence="9" id="KW-0234">DNA repair</keyword>
<dbReference type="InterPro" id="IPR011604">
    <property type="entry name" value="PDDEXK-like_dom_sf"/>
</dbReference>
<accession>I7KJK1</accession>
<organism evidence="18 19">
    <name type="scientific">Corynebacterium otitidis ATCC 51513</name>
    <dbReference type="NCBI Taxonomy" id="883169"/>
    <lineage>
        <taxon>Bacteria</taxon>
        <taxon>Bacillati</taxon>
        <taxon>Actinomycetota</taxon>
        <taxon>Actinomycetes</taxon>
        <taxon>Mycobacteriales</taxon>
        <taxon>Corynebacteriaceae</taxon>
        <taxon>Corynebacterium</taxon>
    </lineage>
</organism>
<dbReference type="Gene3D" id="3.40.50.300">
    <property type="entry name" value="P-loop containing nucleotide triphosphate hydrolases"/>
    <property type="match status" value="4"/>
</dbReference>
<dbReference type="GO" id="GO:0005829">
    <property type="term" value="C:cytosol"/>
    <property type="evidence" value="ECO:0007669"/>
    <property type="project" value="TreeGrafter"/>
</dbReference>